<name>A0A939DMS4_9ALTE</name>
<dbReference type="Proteomes" id="UP000664654">
    <property type="component" value="Unassembled WGS sequence"/>
</dbReference>
<comment type="subcellular location">
    <subcellularLocation>
        <location evidence="5">Bacterial microcompartment</location>
    </subcellularLocation>
</comment>
<evidence type="ECO:0000256" key="1">
    <source>
        <dbReference type="ARBA" id="ARBA00022628"/>
    </source>
</evidence>
<evidence type="ECO:0000256" key="3">
    <source>
        <dbReference type="ARBA" id="ARBA00023285"/>
    </source>
</evidence>
<dbReference type="HAMAP" id="MF_00601">
    <property type="entry name" value="EutC"/>
    <property type="match status" value="1"/>
</dbReference>
<dbReference type="AlphaFoldDB" id="A0A939DMS4"/>
<evidence type="ECO:0000256" key="5">
    <source>
        <dbReference type="HAMAP-Rule" id="MF_00601"/>
    </source>
</evidence>
<feature type="region of interest" description="Disordered" evidence="6">
    <location>
        <begin position="1"/>
        <end position="26"/>
    </location>
</feature>
<proteinExistence type="inferred from homology"/>
<comment type="catalytic activity">
    <reaction evidence="5">
        <text>ethanolamine = acetaldehyde + NH4(+)</text>
        <dbReference type="Rhea" id="RHEA:15313"/>
        <dbReference type="ChEBI" id="CHEBI:15343"/>
        <dbReference type="ChEBI" id="CHEBI:28938"/>
        <dbReference type="ChEBI" id="CHEBI:57603"/>
        <dbReference type="EC" id="4.3.1.7"/>
    </reaction>
</comment>
<keyword evidence="8" id="KW-1185">Reference proteome</keyword>
<comment type="caution">
    <text evidence="7">The sequence shown here is derived from an EMBL/GenBank/DDBJ whole genome shotgun (WGS) entry which is preliminary data.</text>
</comment>
<dbReference type="EMBL" id="JAFKCV010000004">
    <property type="protein sequence ID" value="MBN7825470.1"/>
    <property type="molecule type" value="Genomic_DNA"/>
</dbReference>
<feature type="binding site" evidence="5">
    <location>
        <position position="235"/>
    </location>
    <ligand>
        <name>adenosylcob(III)alamin</name>
        <dbReference type="ChEBI" id="CHEBI:18408"/>
    </ligand>
</feature>
<dbReference type="InterPro" id="IPR009246">
    <property type="entry name" value="EutC"/>
</dbReference>
<dbReference type="EC" id="4.3.1.7" evidence="5"/>
<dbReference type="GO" id="GO:0009350">
    <property type="term" value="C:ethanolamine ammonia-lyase complex"/>
    <property type="evidence" value="ECO:0007669"/>
    <property type="project" value="UniProtKB-UniRule"/>
</dbReference>
<organism evidence="7 8">
    <name type="scientific">Bowmanella dokdonensis</name>
    <dbReference type="NCBI Taxonomy" id="751969"/>
    <lineage>
        <taxon>Bacteria</taxon>
        <taxon>Pseudomonadati</taxon>
        <taxon>Pseudomonadota</taxon>
        <taxon>Gammaproteobacteria</taxon>
        <taxon>Alteromonadales</taxon>
        <taxon>Alteromonadaceae</taxon>
        <taxon>Bowmanella</taxon>
    </lineage>
</organism>
<keyword evidence="4 5" id="KW-1283">Bacterial microcompartment</keyword>
<keyword evidence="3 5" id="KW-0170">Cobalt</keyword>
<gene>
    <name evidence="5 7" type="primary">eutC</name>
    <name evidence="7" type="ORF">J0A66_09580</name>
</gene>
<comment type="cofactor">
    <cofactor evidence="5">
        <name>adenosylcob(III)alamin</name>
        <dbReference type="ChEBI" id="CHEBI:18408"/>
    </cofactor>
    <text evidence="5">Binds between the large and small subunits.</text>
</comment>
<evidence type="ECO:0000256" key="4">
    <source>
        <dbReference type="ARBA" id="ARBA00024446"/>
    </source>
</evidence>
<dbReference type="PANTHER" id="PTHR39330">
    <property type="entry name" value="ETHANOLAMINE AMMONIA-LYASE LIGHT CHAIN"/>
    <property type="match status" value="1"/>
</dbReference>
<evidence type="ECO:0000313" key="8">
    <source>
        <dbReference type="Proteomes" id="UP000664654"/>
    </source>
</evidence>
<keyword evidence="2 5" id="KW-0456">Lyase</keyword>
<dbReference type="Gene3D" id="3.40.50.11240">
    <property type="entry name" value="Ethanolamine ammonia-lyase light chain (EutC)"/>
    <property type="match status" value="1"/>
</dbReference>
<dbReference type="PIRSF" id="PIRSF018982">
    <property type="entry name" value="EutC"/>
    <property type="match status" value="1"/>
</dbReference>
<feature type="binding site" evidence="5">
    <location>
        <position position="185"/>
    </location>
    <ligand>
        <name>adenosylcob(III)alamin</name>
        <dbReference type="ChEBI" id="CHEBI:18408"/>
    </ligand>
</feature>
<dbReference type="PANTHER" id="PTHR39330:SF1">
    <property type="entry name" value="ETHANOLAMINE AMMONIA-LYASE SMALL SUBUNIT"/>
    <property type="match status" value="1"/>
</dbReference>
<dbReference type="Gene3D" id="1.10.30.40">
    <property type="entry name" value="Ethanolamine ammonia-lyase light chain (EutC), N-terminal domain"/>
    <property type="match status" value="1"/>
</dbReference>
<sequence>MADQDGNHGCQRVHLPRGGGASADPGTAQAVAADQLVLPDPNSMLNVHTPARVALGRVGSSLSTRRIQELELAHGMARDAVHLALDKQALKQSLQDLGLDVIEVQSQVQDRAEYLMRPDKGRMLNPECRRQLTELKASSVPLLLVIGDGLSSMAIANHAVPLVKAIQSDCPWPLPYLVLAGQARVALADEIAQLLGAQMVAVLIGERPGLSSPDSLGIYFTYQPKTGCTDDARNCISNIRPQGLSYQRAAQKLLWLAAEAMRIGGSGIVLKDQSDQRLHQIDPQVR</sequence>
<comment type="subunit">
    <text evidence="5">The basic unit is a heterodimer which dimerizes to form tetramers. The heterotetramers trimerize; 6 large subunits form a core ring with 6 small subunits projecting outwards.</text>
</comment>
<evidence type="ECO:0000256" key="2">
    <source>
        <dbReference type="ARBA" id="ARBA00023239"/>
    </source>
</evidence>
<dbReference type="Pfam" id="PF05985">
    <property type="entry name" value="EutC"/>
    <property type="match status" value="1"/>
</dbReference>
<comment type="pathway">
    <text evidence="5">Amine and polyamine degradation; ethanolamine degradation.</text>
</comment>
<evidence type="ECO:0000256" key="6">
    <source>
        <dbReference type="SAM" id="MobiDB-lite"/>
    </source>
</evidence>
<dbReference type="GO" id="GO:0008851">
    <property type="term" value="F:ethanolamine ammonia-lyase activity"/>
    <property type="evidence" value="ECO:0007669"/>
    <property type="project" value="UniProtKB-UniRule"/>
</dbReference>
<accession>A0A939DMS4</accession>
<protein>
    <recommendedName>
        <fullName evidence="5">Ethanolamine ammonia-lyase small subunit</fullName>
        <shortName evidence="5">EAL small subunit</shortName>
        <ecNumber evidence="5">4.3.1.7</ecNumber>
    </recommendedName>
</protein>
<feature type="binding site" evidence="5">
    <location>
        <position position="206"/>
    </location>
    <ligand>
        <name>adenosylcob(III)alamin</name>
        <dbReference type="ChEBI" id="CHEBI:18408"/>
    </ligand>
</feature>
<comment type="function">
    <text evidence="5">Catalyzes the deamination of various vicinal amino-alcohols to oxo compounds. Allows this organism to utilize ethanolamine as the sole source of nitrogen and carbon in the presence of external vitamin B12.</text>
</comment>
<dbReference type="InterPro" id="IPR042255">
    <property type="entry name" value="EutC_N"/>
</dbReference>
<comment type="similarity">
    <text evidence="5">Belongs to the EutC family.</text>
</comment>
<keyword evidence="1 5" id="KW-0846">Cobalamin</keyword>
<dbReference type="GO" id="GO:0006520">
    <property type="term" value="P:amino acid metabolic process"/>
    <property type="evidence" value="ECO:0007669"/>
    <property type="project" value="InterPro"/>
</dbReference>
<dbReference type="GO" id="GO:0031471">
    <property type="term" value="C:ethanolamine degradation polyhedral organelle"/>
    <property type="evidence" value="ECO:0007669"/>
    <property type="project" value="UniProtKB-UniRule"/>
</dbReference>
<dbReference type="GO" id="GO:0046336">
    <property type="term" value="P:ethanolamine catabolic process"/>
    <property type="evidence" value="ECO:0007669"/>
    <property type="project" value="UniProtKB-UniRule"/>
</dbReference>
<reference evidence="7" key="1">
    <citation type="submission" date="2021-03" db="EMBL/GenBank/DDBJ databases">
        <title>novel species isolated from a fishpond in China.</title>
        <authorList>
            <person name="Lu H."/>
            <person name="Cai Z."/>
        </authorList>
    </citation>
    <scope>NUCLEOTIDE SEQUENCE</scope>
    <source>
        <strain evidence="7">JCM 30855</strain>
    </source>
</reference>
<dbReference type="InterPro" id="IPR042251">
    <property type="entry name" value="EutC_C"/>
</dbReference>
<dbReference type="NCBIfam" id="NF003971">
    <property type="entry name" value="PRK05465.1"/>
    <property type="match status" value="1"/>
</dbReference>
<dbReference type="GO" id="GO:0031419">
    <property type="term" value="F:cobalamin binding"/>
    <property type="evidence" value="ECO:0007669"/>
    <property type="project" value="UniProtKB-UniRule"/>
</dbReference>
<evidence type="ECO:0000313" key="7">
    <source>
        <dbReference type="EMBL" id="MBN7825470.1"/>
    </source>
</evidence>